<proteinExistence type="predicted"/>
<accession>X0SM28</accession>
<dbReference type="InterPro" id="IPR042544">
    <property type="entry name" value="AdoMet_synthase_3"/>
</dbReference>
<evidence type="ECO:0000313" key="1">
    <source>
        <dbReference type="EMBL" id="GAF82138.1"/>
    </source>
</evidence>
<dbReference type="PANTHER" id="PTHR36697:SF1">
    <property type="entry name" value="S-ADENOSYLMETHIONINE SYNTHASE"/>
    <property type="match status" value="1"/>
</dbReference>
<reference evidence="1" key="1">
    <citation type="journal article" date="2014" name="Front. Microbiol.">
        <title>High frequency of phylogenetically diverse reductive dehalogenase-homologous genes in deep subseafloor sedimentary metagenomes.</title>
        <authorList>
            <person name="Kawai M."/>
            <person name="Futagami T."/>
            <person name="Toyoda A."/>
            <person name="Takaki Y."/>
            <person name="Nishi S."/>
            <person name="Hori S."/>
            <person name="Arai W."/>
            <person name="Tsubouchi T."/>
            <person name="Morono Y."/>
            <person name="Uchiyama I."/>
            <person name="Ito T."/>
            <person name="Fujiyama A."/>
            <person name="Inagaki F."/>
            <person name="Takami H."/>
        </authorList>
    </citation>
    <scope>NUCLEOTIDE SEQUENCE</scope>
    <source>
        <strain evidence="1">Expedition CK06-06</strain>
    </source>
</reference>
<dbReference type="EMBL" id="BARS01002163">
    <property type="protein sequence ID" value="GAF82138.1"/>
    <property type="molecule type" value="Genomic_DNA"/>
</dbReference>
<dbReference type="Gene3D" id="3.30.300.280">
    <property type="entry name" value="S-adenosylmethionine synthetase, C-terminal domain"/>
    <property type="match status" value="2"/>
</dbReference>
<protein>
    <recommendedName>
        <fullName evidence="2">Methionine adenosyltransferase</fullName>
    </recommendedName>
</protein>
<dbReference type="PANTHER" id="PTHR36697">
    <property type="entry name" value="S-ADENOSYLMETHIONINE SYNTHASE"/>
    <property type="match status" value="1"/>
</dbReference>
<comment type="caution">
    <text evidence="1">The sequence shown here is derived from an EMBL/GenBank/DDBJ whole genome shotgun (WGS) entry which is preliminary data.</text>
</comment>
<gene>
    <name evidence="1" type="ORF">S01H1_04059</name>
</gene>
<evidence type="ECO:0008006" key="2">
    <source>
        <dbReference type="Google" id="ProtNLM"/>
    </source>
</evidence>
<dbReference type="InterPro" id="IPR027790">
    <property type="entry name" value="AdoMet_synthase_2_family"/>
</dbReference>
<organism evidence="1">
    <name type="scientific">marine sediment metagenome</name>
    <dbReference type="NCBI Taxonomy" id="412755"/>
    <lineage>
        <taxon>unclassified sequences</taxon>
        <taxon>metagenomes</taxon>
        <taxon>ecological metagenomes</taxon>
    </lineage>
</organism>
<dbReference type="Pfam" id="PF01941">
    <property type="entry name" value="AdoMet_Synthase"/>
    <property type="match status" value="1"/>
</dbReference>
<dbReference type="AlphaFoldDB" id="X0SM28"/>
<sequence length="298" mass="33018">ETQRIELAKIFRNLDLNKDIQFDYAVRPGSIDLTGVFDDSHHSEEIPLANDTSFGVGYAPYSDVEKITLEAERLVNSDKFKAKCKGSGEDVKVMTERLGNKVGITVADAMVSKYINDTDEYINYTNQIKDTVLDLAAKVIPEREVSCQVNVGDNIEKGLVYLTITGTSAEAGDDGEVGRGNRSNGLITPCRPMSLEAVCGKNPINHVGKLYNILGTEISREIYKRGEGDILEAHVKLLSQIGRPITDPWVNSIELIPAENVNFASIEKIAEEVSEEMLSKEYFIDLRKRLIAGEVQTF</sequence>
<feature type="non-terminal residue" evidence="1">
    <location>
        <position position="1"/>
    </location>
</feature>
<name>X0SM28_9ZZZZ</name>